<dbReference type="EMBL" id="AUXT01000152">
    <property type="protein sequence ID" value="KZN47770.1"/>
    <property type="molecule type" value="Genomic_DNA"/>
</dbReference>
<organism evidence="1 2">
    <name type="scientific">Pseudoalteromonas luteoviolacea NCIMB 1942</name>
    <dbReference type="NCBI Taxonomy" id="1365253"/>
    <lineage>
        <taxon>Bacteria</taxon>
        <taxon>Pseudomonadati</taxon>
        <taxon>Pseudomonadota</taxon>
        <taxon>Gammaproteobacteria</taxon>
        <taxon>Alteromonadales</taxon>
        <taxon>Pseudoalteromonadaceae</taxon>
        <taxon>Pseudoalteromonas</taxon>
    </lineage>
</organism>
<accession>A0A167CKH9</accession>
<protein>
    <submittedName>
        <fullName evidence="1">Uncharacterized protein</fullName>
    </submittedName>
</protein>
<dbReference type="Proteomes" id="UP000076587">
    <property type="component" value="Unassembled WGS sequence"/>
</dbReference>
<dbReference type="RefSeq" id="WP_231100831.1">
    <property type="nucleotide sequence ID" value="NZ_AUXT01000152.1"/>
</dbReference>
<dbReference type="AlphaFoldDB" id="A0A167CKH9"/>
<gene>
    <name evidence="1" type="ORF">N482_09090</name>
</gene>
<evidence type="ECO:0000313" key="1">
    <source>
        <dbReference type="EMBL" id="KZN47770.1"/>
    </source>
</evidence>
<evidence type="ECO:0000313" key="2">
    <source>
        <dbReference type="Proteomes" id="UP000076587"/>
    </source>
</evidence>
<reference evidence="1 2" key="1">
    <citation type="submission" date="2013-07" db="EMBL/GenBank/DDBJ databases">
        <title>Comparative Genomic and Metabolomic Analysis of Twelve Strains of Pseudoalteromonas luteoviolacea.</title>
        <authorList>
            <person name="Vynne N.G."/>
            <person name="Mansson M."/>
            <person name="Gram L."/>
        </authorList>
    </citation>
    <scope>NUCLEOTIDE SEQUENCE [LARGE SCALE GENOMIC DNA]</scope>
    <source>
        <strain evidence="1 2">NCIMB 1942</strain>
    </source>
</reference>
<sequence length="64" mass="7465">MPYFWAIRIEGNVYKPGDLVLLDDLSSEVKTLEDSKVILLGGDKWEVVPYIYWNLVSFSKERVE</sequence>
<comment type="caution">
    <text evidence="1">The sequence shown here is derived from an EMBL/GenBank/DDBJ whole genome shotgun (WGS) entry which is preliminary data.</text>
</comment>
<name>A0A167CKH9_9GAMM</name>
<dbReference type="PATRIC" id="fig|1365253.3.peg.2231"/>
<proteinExistence type="predicted"/>